<dbReference type="InterPro" id="IPR026590">
    <property type="entry name" value="Ssirtuin_cat_dom"/>
</dbReference>
<feature type="region of interest" description="Disordered" evidence="5">
    <location>
        <begin position="618"/>
        <end position="642"/>
    </location>
</feature>
<keyword evidence="4" id="KW-0862">Zinc</keyword>
<evidence type="ECO:0000256" key="3">
    <source>
        <dbReference type="ARBA" id="ARBA00023027"/>
    </source>
</evidence>
<dbReference type="Gene3D" id="3.30.1600.10">
    <property type="entry name" value="SIR2/SIRT2 'Small Domain"/>
    <property type="match status" value="1"/>
</dbReference>
<dbReference type="GO" id="GO:0046872">
    <property type="term" value="F:metal ion binding"/>
    <property type="evidence" value="ECO:0007669"/>
    <property type="project" value="UniProtKB-KW"/>
</dbReference>
<proteinExistence type="inferred from homology"/>
<feature type="compositionally biased region" description="Low complexity" evidence="5">
    <location>
        <begin position="1"/>
        <end position="16"/>
    </location>
</feature>
<sequence>MDSDSGLSDLSSDLSSIRSVSPPPLDYPSPQSTQDNSGNHSSSQNESPKRPRESDDLPPAKKRKSVEAKPRTTVHLDLQSPSPEADQSAQLGLLLKVLRKRRKIVVIAGAGISTAAGVPDFRSSNGLFNTLKSDNKLKASGKHLFDASVYQTDDSTSSFHDMVRTLSQLVSDAKPTMFHQMLATLASEDRLLRLYTQNVDGIDTSLKPLATKVPLESKGPWPRTIQLHGSLEQMVCTKCTKLSPFEAALFSGPVPPSCTQCVENDQIRTDVAGKRSHGIGRLRPRMVLYNESNPDDEAIGAVVKADLLKRPDAVIVVGTSMEIPGVKRMVREMCGTVRDRRDGVAIWINRGPPPIGKEFEDCWDLVVAGDCDKVAQRANMRRWNDEGNDYKDCTESEAEKAKQQGSGVKVLVHPAKRSSMSPKRGVSPKHGTTPAMMTPGESPMSKATKLPKAFSIPQLKLTDTKDNPKTKGGPKGAGKKKQSVKNPSISNITGSKISKTSDNSKINFKVIKPHKPHANSRGPAPLPNAPRSPSKETTTKLSKPRPSPTNQEKARRLLASIGEPVDDTAIAMMPISPQSARNNGPVSPSKSFTESIKLEKIEIPIKIEIPPKVDKIQDIQEPGRLKRMSEERISPTGNVPSGMAQLLHF</sequence>
<feature type="active site" description="Proton acceptor" evidence="4">
    <location>
        <position position="228"/>
    </location>
</feature>
<feature type="region of interest" description="Disordered" evidence="5">
    <location>
        <begin position="394"/>
        <end position="553"/>
    </location>
</feature>
<feature type="binding site" evidence="4">
    <location>
        <position position="239"/>
    </location>
    <ligand>
        <name>Zn(2+)</name>
        <dbReference type="ChEBI" id="CHEBI:29105"/>
    </ligand>
</feature>
<keyword evidence="8" id="KW-1185">Reference proteome</keyword>
<protein>
    <recommendedName>
        <fullName evidence="6">Deacetylase sirtuin-type domain-containing protein</fullName>
    </recommendedName>
</protein>
<name>A0A8H3IB68_9LECA</name>
<feature type="compositionally biased region" description="Polar residues" evidence="5">
    <location>
        <begin position="484"/>
        <end position="506"/>
    </location>
</feature>
<feature type="binding site" evidence="4">
    <location>
        <position position="261"/>
    </location>
    <ligand>
        <name>Zn(2+)</name>
        <dbReference type="ChEBI" id="CHEBI:29105"/>
    </ligand>
</feature>
<dbReference type="Proteomes" id="UP000664534">
    <property type="component" value="Unassembled WGS sequence"/>
</dbReference>
<keyword evidence="3" id="KW-0520">NAD</keyword>
<dbReference type="InterPro" id="IPR029035">
    <property type="entry name" value="DHS-like_NAD/FAD-binding_dom"/>
</dbReference>
<dbReference type="EMBL" id="CAJPDT010000006">
    <property type="protein sequence ID" value="CAF9909785.1"/>
    <property type="molecule type" value="Genomic_DNA"/>
</dbReference>
<feature type="compositionally biased region" description="Basic and acidic residues" evidence="5">
    <location>
        <begin position="618"/>
        <end position="633"/>
    </location>
</feature>
<dbReference type="OrthoDB" id="2919105at2759"/>
<dbReference type="InterPro" id="IPR003000">
    <property type="entry name" value="Sirtuin"/>
</dbReference>
<dbReference type="GO" id="GO:0070403">
    <property type="term" value="F:NAD+ binding"/>
    <property type="evidence" value="ECO:0007669"/>
    <property type="project" value="InterPro"/>
</dbReference>
<dbReference type="PANTHER" id="PTHR47651">
    <property type="entry name" value="NAD-DEPENDENT HISTONE DEACETYLASE HST4"/>
    <property type="match status" value="1"/>
</dbReference>
<evidence type="ECO:0000256" key="4">
    <source>
        <dbReference type="PROSITE-ProRule" id="PRU00236"/>
    </source>
</evidence>
<feature type="domain" description="Deacetylase sirtuin-type" evidence="6">
    <location>
        <begin position="84"/>
        <end position="386"/>
    </location>
</feature>
<gene>
    <name evidence="7" type="ORF">IMSHALPRED_008469</name>
</gene>
<keyword evidence="4" id="KW-0479">Metal-binding</keyword>
<dbReference type="SUPFAM" id="SSF52467">
    <property type="entry name" value="DHS-like NAD/FAD-binding domain"/>
    <property type="match status" value="1"/>
</dbReference>
<dbReference type="Gene3D" id="3.40.50.1220">
    <property type="entry name" value="TPP-binding domain"/>
    <property type="match status" value="1"/>
</dbReference>
<comment type="similarity">
    <text evidence="1">Belongs to the sirtuin family. Class I subfamily.</text>
</comment>
<evidence type="ECO:0000313" key="7">
    <source>
        <dbReference type="EMBL" id="CAF9909785.1"/>
    </source>
</evidence>
<accession>A0A8H3IB68</accession>
<dbReference type="InterPro" id="IPR026591">
    <property type="entry name" value="Sirtuin_cat_small_dom_sf"/>
</dbReference>
<keyword evidence="2" id="KW-0808">Transferase</keyword>
<evidence type="ECO:0000313" key="8">
    <source>
        <dbReference type="Proteomes" id="UP000664534"/>
    </source>
</evidence>
<feature type="region of interest" description="Disordered" evidence="5">
    <location>
        <begin position="1"/>
        <end position="87"/>
    </location>
</feature>
<dbReference type="AlphaFoldDB" id="A0A8H3IB68"/>
<evidence type="ECO:0000259" key="6">
    <source>
        <dbReference type="PROSITE" id="PS50305"/>
    </source>
</evidence>
<evidence type="ECO:0000256" key="2">
    <source>
        <dbReference type="ARBA" id="ARBA00022679"/>
    </source>
</evidence>
<feature type="compositionally biased region" description="Polar residues" evidence="5">
    <location>
        <begin position="29"/>
        <end position="46"/>
    </location>
</feature>
<organism evidence="7 8">
    <name type="scientific">Imshaugia aleurites</name>
    <dbReference type="NCBI Taxonomy" id="172621"/>
    <lineage>
        <taxon>Eukaryota</taxon>
        <taxon>Fungi</taxon>
        <taxon>Dikarya</taxon>
        <taxon>Ascomycota</taxon>
        <taxon>Pezizomycotina</taxon>
        <taxon>Lecanoromycetes</taxon>
        <taxon>OSLEUM clade</taxon>
        <taxon>Lecanoromycetidae</taxon>
        <taxon>Lecanorales</taxon>
        <taxon>Lecanorineae</taxon>
        <taxon>Parmeliaceae</taxon>
        <taxon>Imshaugia</taxon>
    </lineage>
</organism>
<dbReference type="Pfam" id="PF02146">
    <property type="entry name" value="SIR2"/>
    <property type="match status" value="1"/>
</dbReference>
<dbReference type="GO" id="GO:0016740">
    <property type="term" value="F:transferase activity"/>
    <property type="evidence" value="ECO:0007669"/>
    <property type="project" value="UniProtKB-KW"/>
</dbReference>
<evidence type="ECO:0000256" key="1">
    <source>
        <dbReference type="ARBA" id="ARBA00006924"/>
    </source>
</evidence>
<feature type="compositionally biased region" description="Basic and acidic residues" evidence="5">
    <location>
        <begin position="47"/>
        <end position="70"/>
    </location>
</feature>
<dbReference type="PROSITE" id="PS50305">
    <property type="entry name" value="SIRTUIN"/>
    <property type="match status" value="1"/>
</dbReference>
<dbReference type="PANTHER" id="PTHR47651:SF17">
    <property type="entry name" value="DEACETYLASE SIRTUIN-TYPE DOMAIN-CONTAINING PROTEIN"/>
    <property type="match status" value="1"/>
</dbReference>
<reference evidence="7" key="1">
    <citation type="submission" date="2021-03" db="EMBL/GenBank/DDBJ databases">
        <authorList>
            <person name="Tagirdzhanova G."/>
        </authorList>
    </citation>
    <scope>NUCLEOTIDE SEQUENCE</scope>
</reference>
<evidence type="ECO:0000256" key="5">
    <source>
        <dbReference type="SAM" id="MobiDB-lite"/>
    </source>
</evidence>
<feature type="binding site" evidence="4">
    <location>
        <position position="258"/>
    </location>
    <ligand>
        <name>Zn(2+)</name>
        <dbReference type="ChEBI" id="CHEBI:29105"/>
    </ligand>
</feature>
<comment type="caution">
    <text evidence="7">The sequence shown here is derived from an EMBL/GenBank/DDBJ whole genome shotgun (WGS) entry which is preliminary data.</text>
</comment>
<feature type="binding site" evidence="4">
    <location>
        <position position="236"/>
    </location>
    <ligand>
        <name>Zn(2+)</name>
        <dbReference type="ChEBI" id="CHEBI:29105"/>
    </ligand>
</feature>